<dbReference type="InterPro" id="IPR043595">
    <property type="entry name" value="FaeB/C/D"/>
</dbReference>
<dbReference type="GO" id="GO:0005576">
    <property type="term" value="C:extracellular region"/>
    <property type="evidence" value="ECO:0007669"/>
    <property type="project" value="UniProtKB-SubCell"/>
</dbReference>
<evidence type="ECO:0000256" key="3">
    <source>
        <dbReference type="ARBA" id="ARBA00022525"/>
    </source>
</evidence>
<evidence type="ECO:0000313" key="10">
    <source>
        <dbReference type="EMBL" id="CAF9924294.1"/>
    </source>
</evidence>
<evidence type="ECO:0000256" key="8">
    <source>
        <dbReference type="ARBA" id="ARBA00023326"/>
    </source>
</evidence>
<proteinExistence type="predicted"/>
<dbReference type="GO" id="GO:0045493">
    <property type="term" value="P:xylan catabolic process"/>
    <property type="evidence" value="ECO:0007669"/>
    <property type="project" value="UniProtKB-KW"/>
</dbReference>
<dbReference type="Gene3D" id="3.40.50.1820">
    <property type="entry name" value="alpha/beta hydrolase"/>
    <property type="match status" value="1"/>
</dbReference>
<reference evidence="10" key="1">
    <citation type="submission" date="2021-03" db="EMBL/GenBank/DDBJ databases">
        <authorList>
            <person name="Tagirdzhanova G."/>
        </authorList>
    </citation>
    <scope>NUCLEOTIDE SEQUENCE</scope>
</reference>
<keyword evidence="3" id="KW-0964">Secreted</keyword>
<dbReference type="Proteomes" id="UP000664534">
    <property type="component" value="Unassembled WGS sequence"/>
</dbReference>
<dbReference type="GO" id="GO:0030600">
    <property type="term" value="F:feruloyl esterase activity"/>
    <property type="evidence" value="ECO:0007669"/>
    <property type="project" value="UniProtKB-EC"/>
</dbReference>
<keyword evidence="6" id="KW-0378">Hydrolase</keyword>
<dbReference type="PANTHER" id="PTHR38050">
    <property type="match status" value="1"/>
</dbReference>
<keyword evidence="11" id="KW-1185">Reference proteome</keyword>
<protein>
    <recommendedName>
        <fullName evidence="2">feruloyl esterase</fullName>
        <ecNumber evidence="2">3.1.1.73</ecNumber>
    </recommendedName>
</protein>
<evidence type="ECO:0000256" key="6">
    <source>
        <dbReference type="ARBA" id="ARBA00022801"/>
    </source>
</evidence>
<comment type="caution">
    <text evidence="10">The sequence shown here is derived from an EMBL/GenBank/DDBJ whole genome shotgun (WGS) entry which is preliminary data.</text>
</comment>
<name>A0A8H3ISD7_9LECA</name>
<dbReference type="EC" id="3.1.1.73" evidence="2"/>
<evidence type="ECO:0000313" key="11">
    <source>
        <dbReference type="Proteomes" id="UP000664534"/>
    </source>
</evidence>
<evidence type="ECO:0000256" key="5">
    <source>
        <dbReference type="ARBA" id="ARBA00022729"/>
    </source>
</evidence>
<evidence type="ECO:0000256" key="7">
    <source>
        <dbReference type="ARBA" id="ARBA00023277"/>
    </source>
</evidence>
<gene>
    <name evidence="10" type="ORF">IMSHALPRED_006142</name>
</gene>
<keyword evidence="4" id="KW-0858">Xylan degradation</keyword>
<dbReference type="SUPFAM" id="SSF53474">
    <property type="entry name" value="alpha/beta-Hydrolases"/>
    <property type="match status" value="1"/>
</dbReference>
<evidence type="ECO:0000256" key="1">
    <source>
        <dbReference type="ARBA" id="ARBA00004613"/>
    </source>
</evidence>
<organism evidence="10 11">
    <name type="scientific">Imshaugia aleurites</name>
    <dbReference type="NCBI Taxonomy" id="172621"/>
    <lineage>
        <taxon>Eukaryota</taxon>
        <taxon>Fungi</taxon>
        <taxon>Dikarya</taxon>
        <taxon>Ascomycota</taxon>
        <taxon>Pezizomycotina</taxon>
        <taxon>Lecanoromycetes</taxon>
        <taxon>OSLEUM clade</taxon>
        <taxon>Lecanoromycetidae</taxon>
        <taxon>Lecanorales</taxon>
        <taxon>Lecanorineae</taxon>
        <taxon>Parmeliaceae</taxon>
        <taxon>Imshaugia</taxon>
    </lineage>
</organism>
<dbReference type="PANTHER" id="PTHR38050:SF2">
    <property type="entry name" value="FERULOYL ESTERASE C-RELATED"/>
    <property type="match status" value="1"/>
</dbReference>
<dbReference type="InterPro" id="IPR029058">
    <property type="entry name" value="AB_hydrolase_fold"/>
</dbReference>
<evidence type="ECO:0000256" key="4">
    <source>
        <dbReference type="ARBA" id="ARBA00022651"/>
    </source>
</evidence>
<comment type="subcellular location">
    <subcellularLocation>
        <location evidence="1">Secreted</location>
    </subcellularLocation>
</comment>
<keyword evidence="8" id="KW-0624">Polysaccharide degradation</keyword>
<evidence type="ECO:0000256" key="2">
    <source>
        <dbReference type="ARBA" id="ARBA00013091"/>
    </source>
</evidence>
<dbReference type="EMBL" id="CAJPDT010000036">
    <property type="protein sequence ID" value="CAF9924294.1"/>
    <property type="molecule type" value="Genomic_DNA"/>
</dbReference>
<accession>A0A8H3ISD7</accession>
<keyword evidence="5" id="KW-0732">Signal</keyword>
<dbReference type="OrthoDB" id="424610at2759"/>
<keyword evidence="7" id="KW-0119">Carbohydrate metabolism</keyword>
<comment type="catalytic activity">
    <reaction evidence="9">
        <text>feruloyl-polysaccharide + H2O = ferulate + polysaccharide.</text>
        <dbReference type="EC" id="3.1.1.73"/>
    </reaction>
</comment>
<dbReference type="AlphaFoldDB" id="A0A8H3ISD7"/>
<evidence type="ECO:0000256" key="9">
    <source>
        <dbReference type="ARBA" id="ARBA00034075"/>
    </source>
</evidence>
<sequence>MLPSSCFNAYVFYTLIFAEHLVQVSGSIQRRLGTTGCGTPHAVDGSSKDFEILTNGGNRTYRIHLPSSYDQNTAAPLLISYHGHGKDMVQQETLSQFSNDAFNSDMIAVYPQGLKGASGSRSWEGEYDPAPGVKDKLFTSDLINYLEANYCIDTARIYANGMSDGGGFTNTLACSPDYGAPFAAFAPVSGAFYTDTNFSDCKPSRSPLPILEFHGYADQTIKYLGGSGNGGFLPSIPTWLSWWARRDGCADPAADEISTAKTGYRYITYSCKGNTDIVRHYNISALGHSWPNTSITVSPINATPIIMDFFNAHHRP</sequence>